<dbReference type="AlphaFoldDB" id="A0A8J2RGC3"/>
<organism evidence="2 3">
    <name type="scientific">Daphnia galeata</name>
    <dbReference type="NCBI Taxonomy" id="27404"/>
    <lineage>
        <taxon>Eukaryota</taxon>
        <taxon>Metazoa</taxon>
        <taxon>Ecdysozoa</taxon>
        <taxon>Arthropoda</taxon>
        <taxon>Crustacea</taxon>
        <taxon>Branchiopoda</taxon>
        <taxon>Diplostraca</taxon>
        <taxon>Cladocera</taxon>
        <taxon>Anomopoda</taxon>
        <taxon>Daphniidae</taxon>
        <taxon>Daphnia</taxon>
    </lineage>
</organism>
<reference evidence="2" key="1">
    <citation type="submission" date="2021-11" db="EMBL/GenBank/DDBJ databases">
        <authorList>
            <person name="Schell T."/>
        </authorList>
    </citation>
    <scope>NUCLEOTIDE SEQUENCE</scope>
    <source>
        <strain evidence="2">M5</strain>
    </source>
</reference>
<gene>
    <name evidence="2" type="ORF">DGAL_LOCUS6661</name>
</gene>
<protein>
    <submittedName>
        <fullName evidence="2">Uncharacterized protein</fullName>
    </submittedName>
</protein>
<evidence type="ECO:0000256" key="1">
    <source>
        <dbReference type="SAM" id="Phobius"/>
    </source>
</evidence>
<accession>A0A8J2RGC3</accession>
<evidence type="ECO:0000313" key="3">
    <source>
        <dbReference type="Proteomes" id="UP000789390"/>
    </source>
</evidence>
<keyword evidence="1" id="KW-0812">Transmembrane</keyword>
<keyword evidence="1" id="KW-0472">Membrane</keyword>
<proteinExistence type="predicted"/>
<evidence type="ECO:0000313" key="2">
    <source>
        <dbReference type="EMBL" id="CAH0103951.1"/>
    </source>
</evidence>
<comment type="caution">
    <text evidence="2">The sequence shown here is derived from an EMBL/GenBank/DDBJ whole genome shotgun (WGS) entry which is preliminary data.</text>
</comment>
<dbReference type="EMBL" id="CAKKLH010000123">
    <property type="protein sequence ID" value="CAH0103951.1"/>
    <property type="molecule type" value="Genomic_DNA"/>
</dbReference>
<keyword evidence="1" id="KW-1133">Transmembrane helix</keyword>
<dbReference type="Proteomes" id="UP000789390">
    <property type="component" value="Unassembled WGS sequence"/>
</dbReference>
<name>A0A8J2RGC3_9CRUS</name>
<keyword evidence="3" id="KW-1185">Reference proteome</keyword>
<sequence>MSIHVGRKKLGQMEMEATQTLVISMTSLCFMPCLNFVFMATFFACRLVFDQLECSNLNGIGYFTKEMSLIPAIYGPIIFLDADGHQIQTVETIHLGNVTERNESRAAVVQNDGTYPIIRPMSIHVNQKKLCQMEIEATRTFNCWSHVGHHHVFTSNDFRVHFPRLSICNPIGISHLNWLAPYMIELGLVNIVSSPLIFIVRNKELRTALTCRLNQV</sequence>
<feature type="transmembrane region" description="Helical" evidence="1">
    <location>
        <begin position="21"/>
        <end position="44"/>
    </location>
</feature>